<gene>
    <name evidence="6" type="ORF">EOW66_02095</name>
</gene>
<name>A0A443M075_9RHOB</name>
<keyword evidence="4" id="KW-0732">Signal</keyword>
<dbReference type="Gene3D" id="1.20.5.340">
    <property type="match status" value="3"/>
</dbReference>
<evidence type="ECO:0000256" key="2">
    <source>
        <dbReference type="ARBA" id="ARBA00023034"/>
    </source>
</evidence>
<dbReference type="PANTHER" id="PTHR18921">
    <property type="entry name" value="MYOSIN HEAVY CHAIN - RELATED"/>
    <property type="match status" value="1"/>
</dbReference>
<protein>
    <recommendedName>
        <fullName evidence="5">Tip attachment protein J central straight fiber domain-containing protein</fullName>
    </recommendedName>
</protein>
<dbReference type="Proteomes" id="UP000288071">
    <property type="component" value="Unassembled WGS sequence"/>
</dbReference>
<dbReference type="EMBL" id="SAVA01000001">
    <property type="protein sequence ID" value="RWR54879.1"/>
    <property type="molecule type" value="Genomic_DNA"/>
</dbReference>
<evidence type="ECO:0000256" key="1">
    <source>
        <dbReference type="ARBA" id="ARBA00004555"/>
    </source>
</evidence>
<dbReference type="GO" id="GO:0007030">
    <property type="term" value="P:Golgi organization"/>
    <property type="evidence" value="ECO:0007669"/>
    <property type="project" value="TreeGrafter"/>
</dbReference>
<proteinExistence type="predicted"/>
<dbReference type="GO" id="GO:0006888">
    <property type="term" value="P:endoplasmic reticulum to Golgi vesicle-mediated transport"/>
    <property type="evidence" value="ECO:0007669"/>
    <property type="project" value="TreeGrafter"/>
</dbReference>
<keyword evidence="3" id="KW-0175">Coiled coil</keyword>
<dbReference type="InterPro" id="IPR015406">
    <property type="entry name" value="GpJ_CSF"/>
</dbReference>
<evidence type="ECO:0000256" key="3">
    <source>
        <dbReference type="ARBA" id="ARBA00023054"/>
    </source>
</evidence>
<dbReference type="PANTHER" id="PTHR18921:SF2">
    <property type="entry name" value="THYROID RECEPTOR-INTERACTING PROTEIN 11"/>
    <property type="match status" value="1"/>
</dbReference>
<evidence type="ECO:0000256" key="4">
    <source>
        <dbReference type="SAM" id="SignalP"/>
    </source>
</evidence>
<comment type="caution">
    <text evidence="6">The sequence shown here is derived from an EMBL/GenBank/DDBJ whole genome shotgun (WGS) entry which is preliminary data.</text>
</comment>
<dbReference type="GO" id="GO:0031267">
    <property type="term" value="F:small GTPase binding"/>
    <property type="evidence" value="ECO:0007669"/>
    <property type="project" value="TreeGrafter"/>
</dbReference>
<accession>A0A443M075</accession>
<keyword evidence="7" id="KW-1185">Reference proteome</keyword>
<reference evidence="6 7" key="2">
    <citation type="submission" date="2019-01" db="EMBL/GenBank/DDBJ databases">
        <title>Sinorhodobacter populi sp. nov. isolated from the symptomatic bark tissue of Populus euramericana canker.</title>
        <authorList>
            <person name="Xu G."/>
        </authorList>
    </citation>
    <scope>NUCLEOTIDE SEQUENCE [LARGE SCALE GENOMIC DNA]</scope>
    <source>
        <strain evidence="6 7">CGMCC 1.12963</strain>
    </source>
</reference>
<organism evidence="6 7">
    <name type="scientific">Paenirhodobacter huangdaonensis</name>
    <dbReference type="NCBI Taxonomy" id="2501515"/>
    <lineage>
        <taxon>Bacteria</taxon>
        <taxon>Pseudomonadati</taxon>
        <taxon>Pseudomonadota</taxon>
        <taxon>Alphaproteobacteria</taxon>
        <taxon>Rhodobacterales</taxon>
        <taxon>Rhodobacter group</taxon>
        <taxon>Paenirhodobacter</taxon>
    </lineage>
</organism>
<evidence type="ECO:0000313" key="6">
    <source>
        <dbReference type="EMBL" id="RWR54879.1"/>
    </source>
</evidence>
<evidence type="ECO:0000259" key="5">
    <source>
        <dbReference type="Pfam" id="PF09327"/>
    </source>
</evidence>
<evidence type="ECO:0000313" key="7">
    <source>
        <dbReference type="Proteomes" id="UP000288071"/>
    </source>
</evidence>
<feature type="domain" description="Tip attachment protein J central straight fiber" evidence="5">
    <location>
        <begin position="1495"/>
        <end position="1545"/>
    </location>
</feature>
<dbReference type="GO" id="GO:0005737">
    <property type="term" value="C:cytoplasm"/>
    <property type="evidence" value="ECO:0007669"/>
    <property type="project" value="GOC"/>
</dbReference>
<keyword evidence="2" id="KW-0333">Golgi apparatus</keyword>
<sequence length="1681" mass="174770">MKKLLFVTTALVALGAGPAHADPVTSWMATTIFGAFSAATATALAQMTLGLGLNLLVGGIAMAVMDTGVSANVQFDVEFGDDTPLAFTVGDYVTAGKRKYIGSWGKNTRYVTEVIEVSCLPQGLAGLYVDDEPGEWVTGDWAHAFVPASADHWRVKDLATFPDDTPRDGMIYVGRSLTAYQDDGIRVCVHWYDGTQTEPDAFLRWVFGNDADYPWTADHIGTGKSYAVVTTRFDESILTSYPSYLWQPEPLPVYDPRRDSTAGGVGAHRWGDRSTYEPSRNAAVIAYNLARGVYFGEEWIFGGKNFAAWRLPFDAWVAAANACDAPVSLSGGGSEPAYRAGMQITVDLEPLGVLEEIGRAANMRFAEVGGMLLPQVDLPAASVLAITDDDIVITEGQSATPFAPVSETYNALSATYPEPAEKWASKDAPEYVDADATAADGGRYLPTSVAYGAAPYPNQVQRLMRSQLRDYRRMRRHQFQLPPLAYGLQPLTDTISWTSARNGYDAKRFSVESVQKLPGMCVAVTLREVDPGDYDWSSDYEIPYVTVSPVNPIPAVQEIEDWTAIGTSILGEDGVARLPAILVSCASGEIGIDSVRVQVRRPSAEACVVDVTRPYDAPYSWTVTGVAAATAYEVRGELVSSIAGLSVWSDWITVTTPDVRVTVADLNDEVREWLADLSAWIDGGVGDLPAELSGLADEIAAEAEARAAAAQQLSDDLAAEAATRADEVAGVAESVLSVADGLSAEAEARAAAAAEAARQMRATRDRVTALVAEVIDLAAADHSAREEIRRSLSVQVGAMRAHYDEQIVVLADAGMATAARIETLEAASGDLSVEIQQVSQAQIDGDDALAALITAMSVGTAVQFDPAVIWYYDDGADGWTGGTWISGGYLEPSAPLLSPAGLAIDGVKYAQLRLRVQRTGTPSWDGTLRWWVGGVESTVAISEPDWSEDIGLITVAPGWSGTVDQIGLDLPASGVVIDWIAIGRPAPGASSADLSALQQAVVVADEALAQDIAQLQADLTGAQGDTEAVASAVDGLTARVTSAEGGLTSQGEAITALQSGVSDLEAGTAALSDAVDTLSTDVQDGGNAQTAQAGSIRSLRSQVSGVAAELLDALSQSSAQTQAVRAYVATAREQLTTRVDATNEAVEVVAEAVTTLEAAIPDLASASALSALTGTVTTQGAAITSQGSAITTLQNDLADLSDEVDTKASASALSSLQSTVTSQGGTITSQGSQITSISNEVTTARGGAGSLDARLDGIDTTLGTKASASALSALTGTVTTQGAAITSQGSAITTLQNDLADLSDEVDTKASASALSSLQSTVTSQGGTITSQGSQITSISNEVTTARGGAGSLDARLDGIDTTLGTKASASALSALTGTVTTQGAAITSQGSAITTLQNDLADLSDEVDTKASASALSSLQSTVTSQGGQISAQADSITDLSASVDGVSAEGLLQVSVEATPAGALSRIGLSVRASADEGDWRKAALFLEAVAGGFSRTIVQADQFAVTDGSASTVPFVVSGGQVYISSALIGEASITRAQIGNHQIYASYYFTSVDVPVPTSNNYASPVLVMSETITDFEGGGFLATFSAYSDASYAADAFGTVFMVINGQEVDRQSYGVRTASGQTYSIIPVTVGGVYDGGAEVTIEVYAYNRSYNSDTNPHAHYTLTGVSLTISGAQR</sequence>
<comment type="subcellular location">
    <subcellularLocation>
        <location evidence="1">Golgi apparatus</location>
    </subcellularLocation>
</comment>
<dbReference type="Pfam" id="PF09327">
    <property type="entry name" value="Phage_Tail_Tip"/>
    <property type="match status" value="1"/>
</dbReference>
<feature type="chain" id="PRO_5019376652" description="Tip attachment protein J central straight fiber domain-containing protein" evidence="4">
    <location>
        <begin position="22"/>
        <end position="1681"/>
    </location>
</feature>
<feature type="signal peptide" evidence="4">
    <location>
        <begin position="1"/>
        <end position="21"/>
    </location>
</feature>
<dbReference type="RefSeq" id="WP_128154437.1">
    <property type="nucleotide sequence ID" value="NZ_SAVA01000001.1"/>
</dbReference>
<reference evidence="7" key="1">
    <citation type="submission" date="2019-01" db="EMBL/GenBank/DDBJ databases">
        <title>Sinorhodobacter populi sp. nov. isolated from the symptomatic bark tissue of Populus euramericana canker.</title>
        <authorList>
            <person name="Li Y."/>
        </authorList>
    </citation>
    <scope>NUCLEOTIDE SEQUENCE [LARGE SCALE GENOMIC DNA]</scope>
    <source>
        <strain evidence="7">CGMCC 1.12963</strain>
    </source>
</reference>